<comment type="caution">
    <text evidence="1">The sequence shown here is derived from an EMBL/GenBank/DDBJ whole genome shotgun (WGS) entry which is preliminary data.</text>
</comment>
<gene>
    <name evidence="1" type="ORF">PSAN_35380</name>
</gene>
<evidence type="ECO:0000313" key="2">
    <source>
        <dbReference type="Proteomes" id="UP000748067"/>
    </source>
</evidence>
<keyword evidence="2" id="KW-1185">Reference proteome</keyword>
<dbReference type="RefSeq" id="WP_083357772.1">
    <property type="nucleotide sequence ID" value="NZ_JXDI01000001.1"/>
</dbReference>
<reference evidence="1 2" key="1">
    <citation type="submission" date="2015-01" db="EMBL/GenBank/DDBJ databases">
        <title>Genome Sequence of Pseudomonas antarctica CMS 35.</title>
        <authorList>
            <person name="Voget S."/>
            <person name="Chow J."/>
            <person name="Daniel R."/>
            <person name="Streit W."/>
        </authorList>
    </citation>
    <scope>NUCLEOTIDE SEQUENCE [LARGE SCALE GENOMIC DNA]</scope>
    <source>
        <strain evidence="1 2">CMS 35</strain>
    </source>
</reference>
<evidence type="ECO:0000313" key="1">
    <source>
        <dbReference type="EMBL" id="KAF2411098.1"/>
    </source>
</evidence>
<accession>A0ABQ7A338</accession>
<sequence>MQGVITANVAVVNPVKAANRSHIMVSVSTERVSLLKYQNPARGIFAEHSNVMGFKTLVALERVKVGWTYPLVEKLLLKPVPFFHLACHPR</sequence>
<dbReference type="Proteomes" id="UP000748067">
    <property type="component" value="Unassembled WGS sequence"/>
</dbReference>
<organism evidence="1 2">
    <name type="scientific">Pseudomonas antarctica</name>
    <dbReference type="NCBI Taxonomy" id="219572"/>
    <lineage>
        <taxon>Bacteria</taxon>
        <taxon>Pseudomonadati</taxon>
        <taxon>Pseudomonadota</taxon>
        <taxon>Gammaproteobacteria</taxon>
        <taxon>Pseudomonadales</taxon>
        <taxon>Pseudomonadaceae</taxon>
        <taxon>Pseudomonas</taxon>
    </lineage>
</organism>
<proteinExistence type="predicted"/>
<dbReference type="EMBL" id="JXDI01000001">
    <property type="protein sequence ID" value="KAF2411098.1"/>
    <property type="molecule type" value="Genomic_DNA"/>
</dbReference>
<protein>
    <submittedName>
        <fullName evidence="1">Uncharacterized protein</fullName>
    </submittedName>
</protein>
<name>A0ABQ7A338_9PSED</name>